<reference evidence="2" key="1">
    <citation type="submission" date="2023-07" db="EMBL/GenBank/DDBJ databases">
        <title>A chromosome-level genome assembly of Lolium multiflorum.</title>
        <authorList>
            <person name="Chen Y."/>
            <person name="Copetti D."/>
            <person name="Kolliker R."/>
            <person name="Studer B."/>
        </authorList>
    </citation>
    <scope>NUCLEOTIDE SEQUENCE</scope>
    <source>
        <strain evidence="2">02402/16</strain>
        <tissue evidence="2">Leaf</tissue>
    </source>
</reference>
<accession>A0AAD8VFA0</accession>
<dbReference type="AlphaFoldDB" id="A0AAD8VFA0"/>
<protein>
    <submittedName>
        <fullName evidence="2">Uncharacterized protein</fullName>
    </submittedName>
</protein>
<dbReference type="Proteomes" id="UP001231189">
    <property type="component" value="Unassembled WGS sequence"/>
</dbReference>
<proteinExistence type="predicted"/>
<dbReference type="Pfam" id="PF14223">
    <property type="entry name" value="Retrotran_gag_2"/>
    <property type="match status" value="1"/>
</dbReference>
<organism evidence="2 3">
    <name type="scientific">Lolium multiflorum</name>
    <name type="common">Italian ryegrass</name>
    <name type="synonym">Lolium perenne subsp. multiflorum</name>
    <dbReference type="NCBI Taxonomy" id="4521"/>
    <lineage>
        <taxon>Eukaryota</taxon>
        <taxon>Viridiplantae</taxon>
        <taxon>Streptophyta</taxon>
        <taxon>Embryophyta</taxon>
        <taxon>Tracheophyta</taxon>
        <taxon>Spermatophyta</taxon>
        <taxon>Magnoliopsida</taxon>
        <taxon>Liliopsida</taxon>
        <taxon>Poales</taxon>
        <taxon>Poaceae</taxon>
        <taxon>BOP clade</taxon>
        <taxon>Pooideae</taxon>
        <taxon>Poodae</taxon>
        <taxon>Poeae</taxon>
        <taxon>Poeae Chloroplast Group 2 (Poeae type)</taxon>
        <taxon>Loliodinae</taxon>
        <taxon>Loliinae</taxon>
        <taxon>Lolium</taxon>
    </lineage>
</organism>
<feature type="region of interest" description="Disordered" evidence="1">
    <location>
        <begin position="163"/>
        <end position="278"/>
    </location>
</feature>
<evidence type="ECO:0000313" key="2">
    <source>
        <dbReference type="EMBL" id="KAK1604159.1"/>
    </source>
</evidence>
<comment type="caution">
    <text evidence="2">The sequence shown here is derived from an EMBL/GenBank/DDBJ whole genome shotgun (WGS) entry which is preliminary data.</text>
</comment>
<keyword evidence="3" id="KW-1185">Reference proteome</keyword>
<feature type="compositionally biased region" description="Polar residues" evidence="1">
    <location>
        <begin position="165"/>
        <end position="174"/>
    </location>
</feature>
<sequence>MCRAHEDEADILAGRRVVASSWCAGRSTGVSSSYLIKSISPDLLGEVLGLEHAAEIWAAIAAKFAAQVKVRVGTLTAALINTKKRDLSANDYINKKKGFASELASAGRPVLDEELKEYLLAGLSGEYNGLVAAVNANPSSTSADVCNQLLAYDHRQAILNESEESATPFSSSANAAAHRGGGGGGYRPAHGGGGGYRPNHGGGGGYRPHQGGGRGGYGGSGEITSNGLNSDPAENDNIGTISGADSPALPTESSSDRAPQSSPGSAPVGAGPGHASAPIAPLHVHDRVAPSLASRAAPAFPGRPTGGAPLPRRHVTLCRDSRGPLLRIFYANCCH</sequence>
<gene>
    <name evidence="2" type="ORF">QYE76_027832</name>
</gene>
<dbReference type="EMBL" id="JAUUTY010000007">
    <property type="protein sequence ID" value="KAK1604159.1"/>
    <property type="molecule type" value="Genomic_DNA"/>
</dbReference>
<feature type="compositionally biased region" description="Gly residues" evidence="1">
    <location>
        <begin position="179"/>
        <end position="221"/>
    </location>
</feature>
<name>A0AAD8VFA0_LOLMU</name>
<dbReference type="PANTHER" id="PTHR47481">
    <property type="match status" value="1"/>
</dbReference>
<feature type="compositionally biased region" description="Low complexity" evidence="1">
    <location>
        <begin position="261"/>
        <end position="278"/>
    </location>
</feature>
<dbReference type="PANTHER" id="PTHR47481:SF31">
    <property type="entry name" value="OS01G0873500 PROTEIN"/>
    <property type="match status" value="1"/>
</dbReference>
<evidence type="ECO:0000313" key="3">
    <source>
        <dbReference type="Proteomes" id="UP001231189"/>
    </source>
</evidence>
<evidence type="ECO:0000256" key="1">
    <source>
        <dbReference type="SAM" id="MobiDB-lite"/>
    </source>
</evidence>
<feature type="compositionally biased region" description="Polar residues" evidence="1">
    <location>
        <begin position="251"/>
        <end position="260"/>
    </location>
</feature>